<dbReference type="InterPro" id="IPR048952">
    <property type="entry name" value="AsnRS_N"/>
</dbReference>
<dbReference type="Pfam" id="PF00152">
    <property type="entry name" value="tRNA-synt_2"/>
    <property type="match status" value="1"/>
</dbReference>
<dbReference type="EMBL" id="PDLM01000015">
    <property type="protein sequence ID" value="RDW60991.1"/>
    <property type="molecule type" value="Genomic_DNA"/>
</dbReference>
<evidence type="ECO:0000259" key="9">
    <source>
        <dbReference type="Pfam" id="PF20917"/>
    </source>
</evidence>
<gene>
    <name evidence="10" type="ORF">BP6252_12374</name>
</gene>
<accession>A0A3D8QGZ4</accession>
<dbReference type="Gene3D" id="2.40.50.140">
    <property type="entry name" value="Nucleic acid-binding proteins"/>
    <property type="match status" value="1"/>
</dbReference>
<dbReference type="Proteomes" id="UP000256645">
    <property type="component" value="Unassembled WGS sequence"/>
</dbReference>
<evidence type="ECO:0000313" key="11">
    <source>
        <dbReference type="Proteomes" id="UP000256645"/>
    </source>
</evidence>
<organism evidence="10 11">
    <name type="scientific">Coleophoma cylindrospora</name>
    <dbReference type="NCBI Taxonomy" id="1849047"/>
    <lineage>
        <taxon>Eukaryota</taxon>
        <taxon>Fungi</taxon>
        <taxon>Dikarya</taxon>
        <taxon>Ascomycota</taxon>
        <taxon>Pezizomycotina</taxon>
        <taxon>Leotiomycetes</taxon>
        <taxon>Helotiales</taxon>
        <taxon>Dermateaceae</taxon>
        <taxon>Coleophoma</taxon>
    </lineage>
</organism>
<proteinExistence type="predicted"/>
<keyword evidence="7 10" id="KW-0030">Aminoacyl-tRNA synthetase</keyword>
<evidence type="ECO:0000259" key="8">
    <source>
        <dbReference type="Pfam" id="PF00152"/>
    </source>
</evidence>
<comment type="caution">
    <text evidence="10">The sequence shown here is derived from an EMBL/GenBank/DDBJ whole genome shotgun (WGS) entry which is preliminary data.</text>
</comment>
<feature type="domain" description="Asparagine--tRNA ligase N-terminal" evidence="9">
    <location>
        <begin position="26"/>
        <end position="119"/>
    </location>
</feature>
<keyword evidence="6" id="KW-0648">Protein biosynthesis</keyword>
<dbReference type="PANTHER" id="PTHR22594">
    <property type="entry name" value="ASPARTYL/LYSYL-TRNA SYNTHETASE"/>
    <property type="match status" value="1"/>
</dbReference>
<comment type="subcellular location">
    <subcellularLocation>
        <location evidence="1">Cytoplasm</location>
    </subcellularLocation>
</comment>
<evidence type="ECO:0000256" key="7">
    <source>
        <dbReference type="ARBA" id="ARBA00023146"/>
    </source>
</evidence>
<name>A0A3D8QGZ4_9HELO</name>
<keyword evidence="4" id="KW-0547">Nucleotide-binding</keyword>
<evidence type="ECO:0000313" key="10">
    <source>
        <dbReference type="EMBL" id="RDW60991.1"/>
    </source>
</evidence>
<protein>
    <submittedName>
        <fullName evidence="10">Asparaginyl-tRNA synthetase-2</fullName>
    </submittedName>
</protein>
<dbReference type="Gene3D" id="3.30.1910.20">
    <property type="entry name" value="asparaginyl-tRNA synthetase, N-terminal domain"/>
    <property type="match status" value="1"/>
</dbReference>
<evidence type="ECO:0000256" key="3">
    <source>
        <dbReference type="ARBA" id="ARBA00022598"/>
    </source>
</evidence>
<keyword evidence="11" id="KW-1185">Reference proteome</keyword>
<evidence type="ECO:0000256" key="1">
    <source>
        <dbReference type="ARBA" id="ARBA00004496"/>
    </source>
</evidence>
<evidence type="ECO:0000256" key="6">
    <source>
        <dbReference type="ARBA" id="ARBA00022917"/>
    </source>
</evidence>
<evidence type="ECO:0000256" key="4">
    <source>
        <dbReference type="ARBA" id="ARBA00022741"/>
    </source>
</evidence>
<dbReference type="InterPro" id="IPR004364">
    <property type="entry name" value="Aa-tRNA-synt_II"/>
</dbReference>
<keyword evidence="3" id="KW-0436">Ligase</keyword>
<dbReference type="PANTHER" id="PTHR22594:SF16">
    <property type="entry name" value="ASPARAGINE--TRNA LIGASE, CYTOPLASMIC"/>
    <property type="match status" value="1"/>
</dbReference>
<dbReference type="GO" id="GO:0004816">
    <property type="term" value="F:asparagine-tRNA ligase activity"/>
    <property type="evidence" value="ECO:0007669"/>
    <property type="project" value="TreeGrafter"/>
</dbReference>
<dbReference type="InterPro" id="IPR045864">
    <property type="entry name" value="aa-tRNA-synth_II/BPL/LPL"/>
</dbReference>
<reference evidence="10 11" key="1">
    <citation type="journal article" date="2018" name="IMA Fungus">
        <title>IMA Genome-F 9: Draft genome sequence of Annulohypoxylon stygium, Aspergillus mulundensis, Berkeleyomyces basicola (syn. Thielaviopsis basicola), Ceratocystis smalleyi, two Cercospora beticola strains, Coleophoma cylindrospora, Fusarium fracticaudum, Phialophora cf. hyalina, and Morchella septimelata.</title>
        <authorList>
            <person name="Wingfield B.D."/>
            <person name="Bills G.F."/>
            <person name="Dong Y."/>
            <person name="Huang W."/>
            <person name="Nel W.J."/>
            <person name="Swalarsk-Parry B.S."/>
            <person name="Vaghefi N."/>
            <person name="Wilken P.M."/>
            <person name="An Z."/>
            <person name="de Beer Z.W."/>
            <person name="De Vos L."/>
            <person name="Chen L."/>
            <person name="Duong T.A."/>
            <person name="Gao Y."/>
            <person name="Hammerbacher A."/>
            <person name="Kikkert J.R."/>
            <person name="Li Y."/>
            <person name="Li H."/>
            <person name="Li K."/>
            <person name="Li Q."/>
            <person name="Liu X."/>
            <person name="Ma X."/>
            <person name="Naidoo K."/>
            <person name="Pethybridge S.J."/>
            <person name="Sun J."/>
            <person name="Steenkamp E.T."/>
            <person name="van der Nest M.A."/>
            <person name="van Wyk S."/>
            <person name="Wingfield M.J."/>
            <person name="Xiong C."/>
            <person name="Yue Q."/>
            <person name="Zhang X."/>
        </authorList>
    </citation>
    <scope>NUCLEOTIDE SEQUENCE [LARGE SCALE GENOMIC DNA]</scope>
    <source>
        <strain evidence="10 11">BP6252</strain>
    </source>
</reference>
<dbReference type="OrthoDB" id="1931232at2759"/>
<feature type="domain" description="Aminoacyl-tRNA synthetase class II (D/K/N)" evidence="8">
    <location>
        <begin position="248"/>
        <end position="525"/>
    </location>
</feature>
<dbReference type="Gene3D" id="3.30.930.10">
    <property type="entry name" value="Bira Bifunctional Protein, Domain 2"/>
    <property type="match status" value="1"/>
</dbReference>
<dbReference type="SUPFAM" id="SSF50249">
    <property type="entry name" value="Nucleic acid-binding proteins"/>
    <property type="match status" value="1"/>
</dbReference>
<evidence type="ECO:0000256" key="2">
    <source>
        <dbReference type="ARBA" id="ARBA00022490"/>
    </source>
</evidence>
<dbReference type="AlphaFoldDB" id="A0A3D8QGZ4"/>
<dbReference type="GO" id="GO:0005524">
    <property type="term" value="F:ATP binding"/>
    <property type="evidence" value="ECO:0007669"/>
    <property type="project" value="UniProtKB-KW"/>
</dbReference>
<evidence type="ECO:0000256" key="5">
    <source>
        <dbReference type="ARBA" id="ARBA00022840"/>
    </source>
</evidence>
<dbReference type="STRING" id="1849047.A0A3D8QGZ4"/>
<dbReference type="GO" id="GO:0005737">
    <property type="term" value="C:cytoplasm"/>
    <property type="evidence" value="ECO:0007669"/>
    <property type="project" value="UniProtKB-SubCell"/>
</dbReference>
<dbReference type="Pfam" id="PF20917">
    <property type="entry name" value="AsnRS_N"/>
    <property type="match status" value="1"/>
</dbReference>
<dbReference type="GO" id="GO:0006421">
    <property type="term" value="P:asparaginyl-tRNA aminoacylation"/>
    <property type="evidence" value="ECO:0007669"/>
    <property type="project" value="TreeGrafter"/>
</dbReference>
<keyword evidence="5" id="KW-0067">ATP-binding</keyword>
<dbReference type="InterPro" id="IPR012340">
    <property type="entry name" value="NA-bd_OB-fold"/>
</dbReference>
<dbReference type="SUPFAM" id="SSF55681">
    <property type="entry name" value="Class II aaRS and biotin synthetases"/>
    <property type="match status" value="1"/>
</dbReference>
<sequence length="526" mass="59106">MDDVIEKTIIYIDKNRGSDDRGTKGTTENPFATLFAAYLTFPPESSSPSPLYYTRIDSTESGPGTPEWNEAAKSALKKVVGRYNEHLTKVHKAEEEEAKRQLALIEARKHVILQDEDLPAAIKMKISAQSPRGVILGNETRAGTRVRVVGRIDNLRASKTRTFVYLSDTRGVLLCIFSGPVNVVAPILFQKQASLEVYGEMKEVPTENKAPGDRELHVDYYTIIGEAPGGPDAFTNVVPATANQAILPDLRHLVLRRSEEATVMKARAAALTAFRLYYKDHDMRESTAPTFVQTQAEGGGSLFSLPYYGERAYLTQTSQLYLETQLPVLGDCYTIQSSYRAENFHTRRHLSEYTHIEGELDFIVFEDLLQHIEDVLCGVIDLLLADEESAAYIRTLNPDFKAPTRPFRRMRYSEAIGWLNEHNITTDEGEPHTFGMDIAEAAERAMTDQIGVPIMLTHFPIPIKPFYMKRDKADPRVTESVDCLVPGVGEVVGAGMRMENYDDLLTVMQENKMDLASYAFYLDQRK</sequence>
<keyword evidence="2" id="KW-0963">Cytoplasm</keyword>